<evidence type="ECO:0000256" key="2">
    <source>
        <dbReference type="ARBA" id="ARBA00023015"/>
    </source>
</evidence>
<keyword evidence="6" id="KW-0238">DNA-binding</keyword>
<dbReference type="PANTHER" id="PTHR44591">
    <property type="entry name" value="STRESS RESPONSE REGULATOR PROTEIN 1"/>
    <property type="match status" value="1"/>
</dbReference>
<feature type="modified residue" description="4-aspartylphosphate" evidence="4">
    <location>
        <position position="63"/>
    </location>
</feature>
<evidence type="ECO:0000256" key="4">
    <source>
        <dbReference type="PROSITE-ProRule" id="PRU00169"/>
    </source>
</evidence>
<protein>
    <submittedName>
        <fullName evidence="6">DNA-binding NtrC family response regulator</fullName>
    </submittedName>
</protein>
<evidence type="ECO:0000256" key="1">
    <source>
        <dbReference type="ARBA" id="ARBA00022553"/>
    </source>
</evidence>
<keyword evidence="3" id="KW-0804">Transcription</keyword>
<reference evidence="6 7" key="1">
    <citation type="submission" date="2023-07" db="EMBL/GenBank/DDBJ databases">
        <title>Genomic Encyclopedia of Type Strains, Phase IV (KMG-IV): sequencing the most valuable type-strain genomes for metagenomic binning, comparative biology and taxonomic classification.</title>
        <authorList>
            <person name="Goeker M."/>
        </authorList>
    </citation>
    <scope>NUCLEOTIDE SEQUENCE [LARGE SCALE GENOMIC DNA]</scope>
    <source>
        <strain evidence="6 7">DSM 19562</strain>
    </source>
</reference>
<name>A0ABU0HME1_9HYPH</name>
<dbReference type="PROSITE" id="PS50110">
    <property type="entry name" value="RESPONSE_REGULATORY"/>
    <property type="match status" value="1"/>
</dbReference>
<evidence type="ECO:0000256" key="3">
    <source>
        <dbReference type="ARBA" id="ARBA00023163"/>
    </source>
</evidence>
<organism evidence="6 7">
    <name type="scientific">Methylobacterium persicinum</name>
    <dbReference type="NCBI Taxonomy" id="374426"/>
    <lineage>
        <taxon>Bacteria</taxon>
        <taxon>Pseudomonadati</taxon>
        <taxon>Pseudomonadota</taxon>
        <taxon>Alphaproteobacteria</taxon>
        <taxon>Hyphomicrobiales</taxon>
        <taxon>Methylobacteriaceae</taxon>
        <taxon>Methylobacterium</taxon>
    </lineage>
</organism>
<dbReference type="GO" id="GO:0003677">
    <property type="term" value="F:DNA binding"/>
    <property type="evidence" value="ECO:0007669"/>
    <property type="project" value="UniProtKB-KW"/>
</dbReference>
<keyword evidence="7" id="KW-1185">Reference proteome</keyword>
<keyword evidence="1 4" id="KW-0597">Phosphoprotein</keyword>
<proteinExistence type="predicted"/>
<comment type="caution">
    <text evidence="6">The sequence shown here is derived from an EMBL/GenBank/DDBJ whole genome shotgun (WGS) entry which is preliminary data.</text>
</comment>
<accession>A0ABU0HME1</accession>
<dbReference type="PANTHER" id="PTHR44591:SF3">
    <property type="entry name" value="RESPONSE REGULATORY DOMAIN-CONTAINING PROTEIN"/>
    <property type="match status" value="1"/>
</dbReference>
<dbReference type="RefSeq" id="WP_238249369.1">
    <property type="nucleotide sequence ID" value="NZ_BPQX01000029.1"/>
</dbReference>
<dbReference type="EMBL" id="JAUSVV010000006">
    <property type="protein sequence ID" value="MDQ0443492.1"/>
    <property type="molecule type" value="Genomic_DNA"/>
</dbReference>
<dbReference type="InterPro" id="IPR001789">
    <property type="entry name" value="Sig_transdc_resp-reg_receiver"/>
</dbReference>
<evidence type="ECO:0000313" key="7">
    <source>
        <dbReference type="Proteomes" id="UP001236369"/>
    </source>
</evidence>
<evidence type="ECO:0000259" key="5">
    <source>
        <dbReference type="PROSITE" id="PS50110"/>
    </source>
</evidence>
<dbReference type="InterPro" id="IPR050595">
    <property type="entry name" value="Bact_response_regulator"/>
</dbReference>
<dbReference type="InterPro" id="IPR011006">
    <property type="entry name" value="CheY-like_superfamily"/>
</dbReference>
<dbReference type="SMART" id="SM00448">
    <property type="entry name" value="REC"/>
    <property type="match status" value="1"/>
</dbReference>
<dbReference type="Gene3D" id="3.40.50.2300">
    <property type="match status" value="1"/>
</dbReference>
<dbReference type="Pfam" id="PF00072">
    <property type="entry name" value="Response_reg"/>
    <property type="match status" value="1"/>
</dbReference>
<sequence>MSYRPPLPKGTIGVLVVEDETLLLMETADAFAAAGTAVFEARHADEAMIILAGRDDISVVVTDLDMPAGQVSGRQLVDTILARWPEIGVVISSGAPTGQGGLLSERIRFVHKPCRPDDLVNAAFAIVSHLTGSF</sequence>
<dbReference type="SUPFAM" id="SSF52172">
    <property type="entry name" value="CheY-like"/>
    <property type="match status" value="1"/>
</dbReference>
<dbReference type="Proteomes" id="UP001236369">
    <property type="component" value="Unassembled WGS sequence"/>
</dbReference>
<gene>
    <name evidence="6" type="ORF">QO016_002995</name>
</gene>
<keyword evidence="2" id="KW-0805">Transcription regulation</keyword>
<evidence type="ECO:0000313" key="6">
    <source>
        <dbReference type="EMBL" id="MDQ0443492.1"/>
    </source>
</evidence>
<feature type="domain" description="Response regulatory" evidence="5">
    <location>
        <begin position="13"/>
        <end position="127"/>
    </location>
</feature>